<protein>
    <submittedName>
        <fullName evidence="8">Uncharacterized protein</fullName>
    </submittedName>
</protein>
<feature type="transmembrane region" description="Helical" evidence="7">
    <location>
        <begin position="208"/>
        <end position="227"/>
    </location>
</feature>
<feature type="transmembrane region" description="Helical" evidence="7">
    <location>
        <begin position="180"/>
        <end position="201"/>
    </location>
</feature>
<dbReference type="eggNOG" id="ENOG502SDTM">
    <property type="taxonomic scope" value="Eukaryota"/>
</dbReference>
<feature type="transmembrane region" description="Helical" evidence="7">
    <location>
        <begin position="151"/>
        <end position="168"/>
    </location>
</feature>
<dbReference type="STRING" id="341663.Q0CZ62"/>
<dbReference type="InterPro" id="IPR000791">
    <property type="entry name" value="Gpr1/Fun34/SatP-like"/>
</dbReference>
<dbReference type="Proteomes" id="UP000007963">
    <property type="component" value="Unassembled WGS sequence"/>
</dbReference>
<dbReference type="OrthoDB" id="3648309at2759"/>
<evidence type="ECO:0000256" key="4">
    <source>
        <dbReference type="ARBA" id="ARBA00022989"/>
    </source>
</evidence>
<dbReference type="PANTHER" id="PTHR31123">
    <property type="entry name" value="ACCUMULATION OF DYADS PROTEIN 2-RELATED"/>
    <property type="match status" value="1"/>
</dbReference>
<dbReference type="AlphaFoldDB" id="Q0CZ62"/>
<keyword evidence="4 7" id="KW-1133">Transmembrane helix</keyword>
<dbReference type="PANTHER" id="PTHR31123:SF4">
    <property type="entry name" value="PROTEIN ALCS"/>
    <property type="match status" value="1"/>
</dbReference>
<gene>
    <name evidence="8" type="ORF">ATEG_01022</name>
</gene>
<organism evidence="8 9">
    <name type="scientific">Aspergillus terreus (strain NIH 2624 / FGSC A1156)</name>
    <dbReference type="NCBI Taxonomy" id="341663"/>
    <lineage>
        <taxon>Eukaryota</taxon>
        <taxon>Fungi</taxon>
        <taxon>Dikarya</taxon>
        <taxon>Ascomycota</taxon>
        <taxon>Pezizomycotina</taxon>
        <taxon>Eurotiomycetes</taxon>
        <taxon>Eurotiomycetidae</taxon>
        <taxon>Eurotiales</taxon>
        <taxon>Aspergillaceae</taxon>
        <taxon>Aspergillus</taxon>
        <taxon>Aspergillus subgen. Circumdati</taxon>
    </lineage>
</organism>
<keyword evidence="3 7" id="KW-0812">Transmembrane</keyword>
<dbReference type="NCBIfam" id="NF038013">
    <property type="entry name" value="AceTr_1"/>
    <property type="match status" value="1"/>
</dbReference>
<evidence type="ECO:0000256" key="7">
    <source>
        <dbReference type="SAM" id="Phobius"/>
    </source>
</evidence>
<feature type="transmembrane region" description="Helical" evidence="7">
    <location>
        <begin position="247"/>
        <end position="266"/>
    </location>
</feature>
<evidence type="ECO:0000313" key="9">
    <source>
        <dbReference type="Proteomes" id="UP000007963"/>
    </source>
</evidence>
<feature type="transmembrane region" description="Helical" evidence="7">
    <location>
        <begin position="59"/>
        <end position="80"/>
    </location>
</feature>
<accession>Q0CZ62</accession>
<dbReference type="GO" id="GO:0005886">
    <property type="term" value="C:plasma membrane"/>
    <property type="evidence" value="ECO:0007669"/>
    <property type="project" value="TreeGrafter"/>
</dbReference>
<feature type="transmembrane region" description="Helical" evidence="7">
    <location>
        <begin position="118"/>
        <end position="139"/>
    </location>
</feature>
<dbReference type="OMA" id="WCFLTII"/>
<proteinExistence type="inferred from homology"/>
<evidence type="ECO:0000256" key="6">
    <source>
        <dbReference type="SAM" id="MobiDB-lite"/>
    </source>
</evidence>
<evidence type="ECO:0000256" key="5">
    <source>
        <dbReference type="ARBA" id="ARBA00023136"/>
    </source>
</evidence>
<evidence type="ECO:0000256" key="3">
    <source>
        <dbReference type="ARBA" id="ARBA00022692"/>
    </source>
</evidence>
<dbReference type="InterPro" id="IPR051633">
    <property type="entry name" value="AceTr"/>
</dbReference>
<dbReference type="RefSeq" id="XP_001208387.1">
    <property type="nucleotide sequence ID" value="XM_001208387.1"/>
</dbReference>
<feature type="region of interest" description="Disordered" evidence="6">
    <location>
        <begin position="27"/>
        <end position="48"/>
    </location>
</feature>
<evidence type="ECO:0000256" key="2">
    <source>
        <dbReference type="ARBA" id="ARBA00005587"/>
    </source>
</evidence>
<dbReference type="VEuPathDB" id="FungiDB:ATEG_01022"/>
<keyword evidence="5 7" id="KW-0472">Membrane</keyword>
<dbReference type="HOGENOM" id="CLU_051062_1_1_1"/>
<comment type="similarity">
    <text evidence="2">Belongs to the acetate uptake transporter (AceTr) (TC 2.A.96) family.</text>
</comment>
<dbReference type="GeneID" id="4315512"/>
<name>Q0CZ62_ASPTN</name>
<dbReference type="GO" id="GO:0015123">
    <property type="term" value="F:acetate transmembrane transporter activity"/>
    <property type="evidence" value="ECO:0007669"/>
    <property type="project" value="TreeGrafter"/>
</dbReference>
<dbReference type="EMBL" id="CH476595">
    <property type="protein sequence ID" value="EAU37779.1"/>
    <property type="molecule type" value="Genomic_DNA"/>
</dbReference>
<evidence type="ECO:0000256" key="1">
    <source>
        <dbReference type="ARBA" id="ARBA00004141"/>
    </source>
</evidence>
<sequence>MEEQQNIRRVAFAPGTADGVAEYDAAKEEETPLRIPAPPTMPRPSRTVSHVHEPPYMKLANPGPLGLLGFAITTFVLGLYECGAGYDFSRNRICDADIFAVIRLPHSDPAGDVGPNQAVFGLAIFMGGAAQFVAGIMQFRVGNTFGSTVHCSYGAFWLSYAMFLIPSLDIRGQYKGDERAYTFAIAIYLTLWCFLTFLFLIAALRTNVAILLLFFFLTMAFLFLALANYLMTEHPTAAVRLNKTGGAFAVICAAVAFYGGASGLMLPETTFVRFPLGEFPHPAV</sequence>
<comment type="subcellular location">
    <subcellularLocation>
        <location evidence="1">Membrane</location>
        <topology evidence="1">Multi-pass membrane protein</topology>
    </subcellularLocation>
</comment>
<reference evidence="9" key="1">
    <citation type="submission" date="2005-09" db="EMBL/GenBank/DDBJ databases">
        <title>Annotation of the Aspergillus terreus NIH2624 genome.</title>
        <authorList>
            <person name="Birren B.W."/>
            <person name="Lander E.S."/>
            <person name="Galagan J.E."/>
            <person name="Nusbaum C."/>
            <person name="Devon K."/>
            <person name="Henn M."/>
            <person name="Ma L.-J."/>
            <person name="Jaffe D.B."/>
            <person name="Butler J."/>
            <person name="Alvarez P."/>
            <person name="Gnerre S."/>
            <person name="Grabherr M."/>
            <person name="Kleber M."/>
            <person name="Mauceli E.W."/>
            <person name="Brockman W."/>
            <person name="Rounsley S."/>
            <person name="Young S.K."/>
            <person name="LaButti K."/>
            <person name="Pushparaj V."/>
            <person name="DeCaprio D."/>
            <person name="Crawford M."/>
            <person name="Koehrsen M."/>
            <person name="Engels R."/>
            <person name="Montgomery P."/>
            <person name="Pearson M."/>
            <person name="Howarth C."/>
            <person name="Larson L."/>
            <person name="Luoma S."/>
            <person name="White J."/>
            <person name="Alvarado L."/>
            <person name="Kodira C.D."/>
            <person name="Zeng Q."/>
            <person name="Oleary S."/>
            <person name="Yandava C."/>
            <person name="Denning D.W."/>
            <person name="Nierman W.C."/>
            <person name="Milne T."/>
            <person name="Madden K."/>
        </authorList>
    </citation>
    <scope>NUCLEOTIDE SEQUENCE [LARGE SCALE GENOMIC DNA]</scope>
    <source>
        <strain evidence="9">NIH 2624 / FGSC A1156</strain>
    </source>
</reference>
<evidence type="ECO:0000313" key="8">
    <source>
        <dbReference type="EMBL" id="EAU37779.1"/>
    </source>
</evidence>
<dbReference type="Pfam" id="PF01184">
    <property type="entry name" value="Gpr1_Fun34_YaaH"/>
    <property type="match status" value="2"/>
</dbReference>